<sequence length="59" mass="7177">RGKIKYLIKWKGYLYSENIWESKGNLNYSRKLEEFYYQNPTLSRTRYYHEGPAQVSPLV</sequence>
<protein>
    <recommendedName>
        <fullName evidence="2">Chromo domain-containing protein</fullName>
    </recommendedName>
</protein>
<accession>A0A2J6PE43</accession>
<dbReference type="Proteomes" id="UP000235672">
    <property type="component" value="Unassembled WGS sequence"/>
</dbReference>
<evidence type="ECO:0000313" key="4">
    <source>
        <dbReference type="Proteomes" id="UP000235672"/>
    </source>
</evidence>
<feature type="domain" description="Chromo" evidence="2">
    <location>
        <begin position="1"/>
        <end position="47"/>
    </location>
</feature>
<dbReference type="GO" id="GO:0006338">
    <property type="term" value="P:chromatin remodeling"/>
    <property type="evidence" value="ECO:0007669"/>
    <property type="project" value="UniProtKB-ARBA"/>
</dbReference>
<organism evidence="3 4">
    <name type="scientific">Hyaloscypha hepaticicola</name>
    <dbReference type="NCBI Taxonomy" id="2082293"/>
    <lineage>
        <taxon>Eukaryota</taxon>
        <taxon>Fungi</taxon>
        <taxon>Dikarya</taxon>
        <taxon>Ascomycota</taxon>
        <taxon>Pezizomycotina</taxon>
        <taxon>Leotiomycetes</taxon>
        <taxon>Helotiales</taxon>
        <taxon>Hyaloscyphaceae</taxon>
        <taxon>Hyaloscypha</taxon>
    </lineage>
</organism>
<proteinExistence type="predicted"/>
<dbReference type="Gene3D" id="2.40.50.40">
    <property type="match status" value="1"/>
</dbReference>
<dbReference type="OrthoDB" id="2273864at2759"/>
<dbReference type="InterPro" id="IPR023780">
    <property type="entry name" value="Chromo_domain"/>
</dbReference>
<dbReference type="EMBL" id="KZ613554">
    <property type="protein sequence ID" value="PMD12297.1"/>
    <property type="molecule type" value="Genomic_DNA"/>
</dbReference>
<feature type="non-terminal residue" evidence="3">
    <location>
        <position position="1"/>
    </location>
</feature>
<dbReference type="InterPro" id="IPR000953">
    <property type="entry name" value="Chromo/chromo_shadow_dom"/>
</dbReference>
<gene>
    <name evidence="3" type="ORF">NA56DRAFT_587416</name>
</gene>
<evidence type="ECO:0000256" key="1">
    <source>
        <dbReference type="ARBA" id="ARBA00011353"/>
    </source>
</evidence>
<evidence type="ECO:0000259" key="2">
    <source>
        <dbReference type="PROSITE" id="PS50013"/>
    </source>
</evidence>
<dbReference type="SUPFAM" id="SSF54160">
    <property type="entry name" value="Chromo domain-like"/>
    <property type="match status" value="1"/>
</dbReference>
<dbReference type="Pfam" id="PF00385">
    <property type="entry name" value="Chromo"/>
    <property type="match status" value="1"/>
</dbReference>
<dbReference type="InterPro" id="IPR016197">
    <property type="entry name" value="Chromo-like_dom_sf"/>
</dbReference>
<keyword evidence="4" id="KW-1185">Reference proteome</keyword>
<dbReference type="PROSITE" id="PS50013">
    <property type="entry name" value="CHROMO_2"/>
    <property type="match status" value="1"/>
</dbReference>
<name>A0A2J6PE43_9HELO</name>
<dbReference type="AlphaFoldDB" id="A0A2J6PE43"/>
<reference evidence="3 4" key="1">
    <citation type="submission" date="2016-05" db="EMBL/GenBank/DDBJ databases">
        <title>A degradative enzymes factory behind the ericoid mycorrhizal symbiosis.</title>
        <authorList>
            <consortium name="DOE Joint Genome Institute"/>
            <person name="Martino E."/>
            <person name="Morin E."/>
            <person name="Grelet G."/>
            <person name="Kuo A."/>
            <person name="Kohler A."/>
            <person name="Daghino S."/>
            <person name="Barry K."/>
            <person name="Choi C."/>
            <person name="Cichocki N."/>
            <person name="Clum A."/>
            <person name="Copeland A."/>
            <person name="Hainaut M."/>
            <person name="Haridas S."/>
            <person name="Labutti K."/>
            <person name="Lindquist E."/>
            <person name="Lipzen A."/>
            <person name="Khouja H.-R."/>
            <person name="Murat C."/>
            <person name="Ohm R."/>
            <person name="Olson A."/>
            <person name="Spatafora J."/>
            <person name="Veneault-Fourrey C."/>
            <person name="Henrissat B."/>
            <person name="Grigoriev I."/>
            <person name="Martin F."/>
            <person name="Perotto S."/>
        </authorList>
    </citation>
    <scope>NUCLEOTIDE SEQUENCE [LARGE SCALE GENOMIC DNA]</scope>
    <source>
        <strain evidence="3 4">UAMH 7357</strain>
    </source>
</reference>
<comment type="subunit">
    <text evidence="1">Component of the NuA4 histone acetyltransferase complex.</text>
</comment>
<evidence type="ECO:0000313" key="3">
    <source>
        <dbReference type="EMBL" id="PMD12297.1"/>
    </source>
</evidence>